<dbReference type="KEGG" id="sat:SYN_03786"/>
<dbReference type="AlphaFoldDB" id="Q2LWX4"/>
<proteinExistence type="predicted"/>
<dbReference type="EMBL" id="CP000252">
    <property type="protein sequence ID" value="ABC78582.1"/>
    <property type="molecule type" value="Genomic_DNA"/>
</dbReference>
<name>Q2LWX4_SYNAS</name>
<evidence type="ECO:0000313" key="2">
    <source>
        <dbReference type="EMBL" id="ABC78582.1"/>
    </source>
</evidence>
<feature type="region of interest" description="Disordered" evidence="1">
    <location>
        <begin position="27"/>
        <end position="72"/>
    </location>
</feature>
<dbReference type="HOGENOM" id="CLU_2398522_0_0_7"/>
<organism evidence="2 3">
    <name type="scientific">Syntrophus aciditrophicus (strain SB)</name>
    <dbReference type="NCBI Taxonomy" id="56780"/>
    <lineage>
        <taxon>Bacteria</taxon>
        <taxon>Pseudomonadati</taxon>
        <taxon>Thermodesulfobacteriota</taxon>
        <taxon>Syntrophia</taxon>
        <taxon>Syntrophales</taxon>
        <taxon>Syntrophaceae</taxon>
        <taxon>Syntrophus</taxon>
    </lineage>
</organism>
<keyword evidence="3" id="KW-1185">Reference proteome</keyword>
<evidence type="ECO:0000256" key="1">
    <source>
        <dbReference type="SAM" id="MobiDB-lite"/>
    </source>
</evidence>
<evidence type="ECO:0000313" key="3">
    <source>
        <dbReference type="Proteomes" id="UP000001933"/>
    </source>
</evidence>
<protein>
    <submittedName>
        <fullName evidence="2">Hypothetical cytosolic protein</fullName>
    </submittedName>
</protein>
<reference evidence="2 3" key="1">
    <citation type="journal article" date="2007" name="Proc. Natl. Acad. Sci. U.S.A.">
        <title>The genome of Syntrophus aciditrophicus: life at the thermodynamic limit of microbial growth.</title>
        <authorList>
            <person name="McInerney M.J."/>
            <person name="Rohlin L."/>
            <person name="Mouttaki H."/>
            <person name="Kim U."/>
            <person name="Krupp R.S."/>
            <person name="Rios-Hernandez L."/>
            <person name="Sieber J."/>
            <person name="Struchtemeyer C.G."/>
            <person name="Bhattacharyya A."/>
            <person name="Campbell J.W."/>
            <person name="Gunsalus R.P."/>
        </authorList>
    </citation>
    <scope>NUCLEOTIDE SEQUENCE [LARGE SCALE GENOMIC DNA]</scope>
    <source>
        <strain evidence="2 3">SB</strain>
    </source>
</reference>
<dbReference type="InParanoid" id="Q2LWX4"/>
<feature type="compositionally biased region" description="Polar residues" evidence="1">
    <location>
        <begin position="56"/>
        <end position="68"/>
    </location>
</feature>
<dbReference type="Proteomes" id="UP000001933">
    <property type="component" value="Chromosome"/>
</dbReference>
<accession>Q2LWX4</accession>
<sequence length="93" mass="10074">MKFPRILFRLAGMILLIFCLEGCTEPADQKEDGPLSGSPSQFEVTEAGGFRASRPGKTSLSSQSTPGQTRAADLQHDLVRLLPFRTAPFPGHS</sequence>
<gene>
    <name evidence="2" type="ORF">SYN_03786</name>
</gene>
<dbReference type="STRING" id="56780.SYN_03786"/>